<dbReference type="EMBL" id="JAIQUM010000003">
    <property type="protein sequence ID" value="MBZ5749031.1"/>
    <property type="molecule type" value="Genomic_DNA"/>
</dbReference>
<dbReference type="SMART" id="SM00496">
    <property type="entry name" value="IENR2"/>
    <property type="match status" value="2"/>
</dbReference>
<reference evidence="3" key="1">
    <citation type="submission" date="2024-05" db="EMBL/GenBank/DDBJ databases">
        <title>Metabacillus sp. nov., isolated from the rhizosphere soil of tomato plants.</title>
        <authorList>
            <person name="Ma R."/>
        </authorList>
    </citation>
    <scope>NUCLEOTIDE SEQUENCE</scope>
    <source>
        <strain evidence="3">DBTR6</strain>
    </source>
</reference>
<keyword evidence="4" id="KW-1185">Reference proteome</keyword>
<evidence type="ECO:0000259" key="2">
    <source>
        <dbReference type="SMART" id="SM00496"/>
    </source>
</evidence>
<proteinExistence type="predicted"/>
<feature type="region of interest" description="Disordered" evidence="1">
    <location>
        <begin position="41"/>
        <end position="71"/>
    </location>
</feature>
<feature type="compositionally biased region" description="Basic and acidic residues" evidence="1">
    <location>
        <begin position="1"/>
        <end position="11"/>
    </location>
</feature>
<organism evidence="3 4">
    <name type="scientific">Metabacillus rhizolycopersici</name>
    <dbReference type="NCBI Taxonomy" id="2875709"/>
    <lineage>
        <taxon>Bacteria</taxon>
        <taxon>Bacillati</taxon>
        <taxon>Bacillota</taxon>
        <taxon>Bacilli</taxon>
        <taxon>Bacillales</taxon>
        <taxon>Bacillaceae</taxon>
        <taxon>Metabacillus</taxon>
    </lineage>
</organism>
<evidence type="ECO:0000313" key="4">
    <source>
        <dbReference type="Proteomes" id="UP001165287"/>
    </source>
</evidence>
<evidence type="ECO:0000313" key="3">
    <source>
        <dbReference type="EMBL" id="MBZ5749031.1"/>
    </source>
</evidence>
<feature type="domain" description="Nuclease associated modular" evidence="2">
    <location>
        <begin position="32"/>
        <end position="48"/>
    </location>
</feature>
<gene>
    <name evidence="3" type="ORF">K9V48_01965</name>
</gene>
<feature type="domain" description="Nuclease associated modular" evidence="2">
    <location>
        <begin position="15"/>
        <end position="31"/>
    </location>
</feature>
<sequence>MNNLSKGEKISRALKGRKLSEEHKRKIAVAKLGKSRTIKTKAKIKQTRLGTSLGTMKEKPPLVPKTTMSRSDLTADDVKEIRHRYTNETGTSIRKLAEEYHVSRHTIHSIVKYKTWKPKI</sequence>
<protein>
    <recommendedName>
        <fullName evidence="2">Nuclease associated modular domain-containing protein</fullName>
    </recommendedName>
</protein>
<dbReference type="InterPro" id="IPR003611">
    <property type="entry name" value="NUMOD3"/>
</dbReference>
<evidence type="ECO:0000256" key="1">
    <source>
        <dbReference type="SAM" id="MobiDB-lite"/>
    </source>
</evidence>
<dbReference type="RefSeq" id="WP_224136438.1">
    <property type="nucleotide sequence ID" value="NZ_JAIQUM010000003.1"/>
</dbReference>
<comment type="caution">
    <text evidence="3">The sequence shown here is derived from an EMBL/GenBank/DDBJ whole genome shotgun (WGS) entry which is preliminary data.</text>
</comment>
<dbReference type="Proteomes" id="UP001165287">
    <property type="component" value="Unassembled WGS sequence"/>
</dbReference>
<name>A0ABS7UL28_9BACI</name>
<feature type="region of interest" description="Disordered" evidence="1">
    <location>
        <begin position="1"/>
        <end position="21"/>
    </location>
</feature>
<accession>A0ABS7UL28</accession>